<dbReference type="PROSITE" id="PS00028">
    <property type="entry name" value="ZINC_FINGER_C2H2_1"/>
    <property type="match status" value="4"/>
</dbReference>
<evidence type="ECO:0000256" key="5">
    <source>
        <dbReference type="ARBA" id="ARBA00022771"/>
    </source>
</evidence>
<keyword evidence="16" id="KW-1185">Reference proteome</keyword>
<evidence type="ECO:0000256" key="10">
    <source>
        <dbReference type="ARBA" id="ARBA00023242"/>
    </source>
</evidence>
<dbReference type="Pfam" id="PF00096">
    <property type="entry name" value="zf-C2H2"/>
    <property type="match status" value="4"/>
</dbReference>
<dbReference type="OrthoDB" id="8117402at2759"/>
<dbReference type="FunFam" id="3.30.160.60:FF:001437">
    <property type="entry name" value="Zinc finger protein 594"/>
    <property type="match status" value="1"/>
</dbReference>
<dbReference type="EMBL" id="JAHGAV010005377">
    <property type="protein sequence ID" value="KAG6920589.1"/>
    <property type="molecule type" value="Genomic_DNA"/>
</dbReference>
<comment type="caution">
    <text evidence="15">The sequence shown here is derived from an EMBL/GenBank/DDBJ whole genome shotgun (WGS) entry which is preliminary data.</text>
</comment>
<keyword evidence="4" id="KW-0677">Repeat</keyword>
<evidence type="ECO:0000256" key="8">
    <source>
        <dbReference type="ARBA" id="ARBA00023125"/>
    </source>
</evidence>
<sequence length="274" mass="31148">GFPVSKPDVISQLDREEEPWAPDLQGSEEREILRGSCTAGDGMVSETMERKPQQEDDEQVESHGVLLQRCTGSVSRSCEQGKACESQHRPEKWQGNQPRQKVGKSVNYRGTHKGLKETTAQQRILMGERNNTCVECGKKLSRRSSHQRIHTQEKPCCECGKTFSNSSTLIKHQRIHTGEKPYECCECQKTFTKPSTLIEHQRIHTGEKPYECCECGKTFTLSADLIRHQRIHTGEKPYECCECGKTFPQCSTLTEHQRIHTGEKPYECCECGKT</sequence>
<keyword evidence="3" id="KW-0479">Metal-binding</keyword>
<evidence type="ECO:0000313" key="16">
    <source>
        <dbReference type="Proteomes" id="UP000765507"/>
    </source>
</evidence>
<dbReference type="SMART" id="SM00355">
    <property type="entry name" value="ZnF_C2H2"/>
    <property type="match status" value="5"/>
</dbReference>
<evidence type="ECO:0000256" key="9">
    <source>
        <dbReference type="ARBA" id="ARBA00023163"/>
    </source>
</evidence>
<evidence type="ECO:0000256" key="6">
    <source>
        <dbReference type="ARBA" id="ARBA00022833"/>
    </source>
</evidence>
<evidence type="ECO:0000313" key="15">
    <source>
        <dbReference type="EMBL" id="KAG6920589.1"/>
    </source>
</evidence>
<accession>A0A8T1RUR8</accession>
<dbReference type="FunFam" id="3.30.160.60:FF:002343">
    <property type="entry name" value="Zinc finger protein 33A"/>
    <property type="match status" value="1"/>
</dbReference>
<feature type="non-terminal residue" evidence="15">
    <location>
        <position position="274"/>
    </location>
</feature>
<evidence type="ECO:0000259" key="13">
    <source>
        <dbReference type="PROSITE" id="PS50157"/>
    </source>
</evidence>
<dbReference type="GO" id="GO:0000785">
    <property type="term" value="C:chromatin"/>
    <property type="evidence" value="ECO:0007669"/>
    <property type="project" value="TreeGrafter"/>
</dbReference>
<comment type="similarity">
    <text evidence="2">Belongs to the krueppel C2H2-type zinc-finger protein family.</text>
</comment>
<organism evidence="15 16">
    <name type="scientific">Chelydra serpentina</name>
    <name type="common">Snapping turtle</name>
    <name type="synonym">Testudo serpentina</name>
    <dbReference type="NCBI Taxonomy" id="8475"/>
    <lineage>
        <taxon>Eukaryota</taxon>
        <taxon>Metazoa</taxon>
        <taxon>Chordata</taxon>
        <taxon>Craniata</taxon>
        <taxon>Vertebrata</taxon>
        <taxon>Euteleostomi</taxon>
        <taxon>Archelosauria</taxon>
        <taxon>Testudinata</taxon>
        <taxon>Testudines</taxon>
        <taxon>Cryptodira</taxon>
        <taxon>Durocryptodira</taxon>
        <taxon>Americhelydia</taxon>
        <taxon>Chelydroidea</taxon>
        <taxon>Chelydridae</taxon>
        <taxon>Chelydra</taxon>
    </lineage>
</organism>
<dbReference type="Gene3D" id="3.30.160.60">
    <property type="entry name" value="Classic Zinc Finger"/>
    <property type="match status" value="6"/>
</dbReference>
<dbReference type="PROSITE" id="PS50157">
    <property type="entry name" value="ZINC_FINGER_C2H2_2"/>
    <property type="match status" value="5"/>
</dbReference>
<dbReference type="GO" id="GO:0008270">
    <property type="term" value="F:zinc ion binding"/>
    <property type="evidence" value="ECO:0007669"/>
    <property type="project" value="UniProtKB-KW"/>
</dbReference>
<reference evidence="15 16" key="1">
    <citation type="journal article" date="2020" name="G3 (Bethesda)">
        <title>Draft Genome of the Common Snapping Turtle, Chelydra serpentina, a Model for Phenotypic Plasticity in Reptiles.</title>
        <authorList>
            <person name="Das D."/>
            <person name="Singh S.K."/>
            <person name="Bierstedt J."/>
            <person name="Erickson A."/>
            <person name="Galli G.L.J."/>
            <person name="Crossley D.A. 2nd"/>
            <person name="Rhen T."/>
        </authorList>
    </citation>
    <scope>NUCLEOTIDE SEQUENCE [LARGE SCALE GENOMIC DNA]</scope>
    <source>
        <strain evidence="15">KW</strain>
    </source>
</reference>
<dbReference type="InterPro" id="IPR036236">
    <property type="entry name" value="Znf_C2H2_sf"/>
</dbReference>
<keyword evidence="10" id="KW-0539">Nucleus</keyword>
<gene>
    <name evidence="15" type="ORF">G0U57_016605</name>
</gene>
<feature type="domain" description="C2H2-type" evidence="13">
    <location>
        <begin position="210"/>
        <end position="237"/>
    </location>
</feature>
<dbReference type="FunFam" id="3.30.160.60:FF:002090">
    <property type="entry name" value="Zinc finger protein 473"/>
    <property type="match status" value="1"/>
</dbReference>
<proteinExistence type="inferred from homology"/>
<evidence type="ECO:0000256" key="3">
    <source>
        <dbReference type="ARBA" id="ARBA00022723"/>
    </source>
</evidence>
<dbReference type="InterPro" id="IPR013087">
    <property type="entry name" value="Znf_C2H2_type"/>
</dbReference>
<dbReference type="PANTHER" id="PTHR14003:SF23">
    <property type="entry name" value="ZINC FINGER PROTEIN 143"/>
    <property type="match status" value="1"/>
</dbReference>
<keyword evidence="7" id="KW-0805">Transcription regulation</keyword>
<feature type="domain" description="C2H2-type" evidence="13">
    <location>
        <begin position="238"/>
        <end position="265"/>
    </location>
</feature>
<protein>
    <submittedName>
        <fullName evidence="15">Zinc finger protein 3</fullName>
    </submittedName>
</protein>
<evidence type="ECO:0000256" key="11">
    <source>
        <dbReference type="PROSITE-ProRule" id="PRU00042"/>
    </source>
</evidence>
<keyword evidence="8" id="KW-0238">DNA-binding</keyword>
<feature type="domain" description="C2H2-type" evidence="13">
    <location>
        <begin position="131"/>
        <end position="155"/>
    </location>
</feature>
<evidence type="ECO:0000256" key="2">
    <source>
        <dbReference type="ARBA" id="ARBA00006991"/>
    </source>
</evidence>
<keyword evidence="9" id="KW-0804">Transcription</keyword>
<feature type="region of interest" description="Disordered" evidence="12">
    <location>
        <begin position="1"/>
        <end position="60"/>
    </location>
</feature>
<keyword evidence="6" id="KW-0862">Zinc</keyword>
<keyword evidence="5 11" id="KW-0863">Zinc-finger</keyword>
<dbReference type="GO" id="GO:0005667">
    <property type="term" value="C:transcription regulator complex"/>
    <property type="evidence" value="ECO:0007669"/>
    <property type="project" value="TreeGrafter"/>
</dbReference>
<dbReference type="PROSITE" id="PS50805">
    <property type="entry name" value="KRAB"/>
    <property type="match status" value="1"/>
</dbReference>
<evidence type="ECO:0000256" key="12">
    <source>
        <dbReference type="SAM" id="MobiDB-lite"/>
    </source>
</evidence>
<dbReference type="Proteomes" id="UP000765507">
    <property type="component" value="Unassembled WGS sequence"/>
</dbReference>
<evidence type="ECO:0000256" key="1">
    <source>
        <dbReference type="ARBA" id="ARBA00004123"/>
    </source>
</evidence>
<name>A0A8T1RUR8_CHESE</name>
<dbReference type="AlphaFoldDB" id="A0A8T1RUR8"/>
<feature type="domain" description="KRAB" evidence="14">
    <location>
        <begin position="1"/>
        <end position="32"/>
    </location>
</feature>
<dbReference type="SUPFAM" id="SSF57667">
    <property type="entry name" value="beta-beta-alpha zinc fingers"/>
    <property type="match status" value="3"/>
</dbReference>
<feature type="domain" description="C2H2-type" evidence="13">
    <location>
        <begin position="154"/>
        <end position="181"/>
    </location>
</feature>
<comment type="subcellular location">
    <subcellularLocation>
        <location evidence="1">Nucleus</location>
    </subcellularLocation>
</comment>
<feature type="domain" description="C2H2-type" evidence="13">
    <location>
        <begin position="182"/>
        <end position="209"/>
    </location>
</feature>
<evidence type="ECO:0000256" key="7">
    <source>
        <dbReference type="ARBA" id="ARBA00023015"/>
    </source>
</evidence>
<dbReference type="GO" id="GO:0000981">
    <property type="term" value="F:DNA-binding transcription factor activity, RNA polymerase II-specific"/>
    <property type="evidence" value="ECO:0007669"/>
    <property type="project" value="TreeGrafter"/>
</dbReference>
<dbReference type="GO" id="GO:0000978">
    <property type="term" value="F:RNA polymerase II cis-regulatory region sequence-specific DNA binding"/>
    <property type="evidence" value="ECO:0007669"/>
    <property type="project" value="TreeGrafter"/>
</dbReference>
<dbReference type="FunFam" id="3.30.160.60:FF:001396">
    <property type="entry name" value="Zinc finger protein 585A"/>
    <property type="match status" value="1"/>
</dbReference>
<dbReference type="InterPro" id="IPR001909">
    <property type="entry name" value="KRAB"/>
</dbReference>
<evidence type="ECO:0000259" key="14">
    <source>
        <dbReference type="PROSITE" id="PS50805"/>
    </source>
</evidence>
<evidence type="ECO:0000256" key="4">
    <source>
        <dbReference type="ARBA" id="ARBA00022737"/>
    </source>
</evidence>
<dbReference type="GO" id="GO:0031519">
    <property type="term" value="C:PcG protein complex"/>
    <property type="evidence" value="ECO:0007669"/>
    <property type="project" value="TreeGrafter"/>
</dbReference>
<dbReference type="PANTHER" id="PTHR14003">
    <property type="entry name" value="TRANSCRIPTIONAL REPRESSOR PROTEIN YY"/>
    <property type="match status" value="1"/>
</dbReference>
<feature type="region of interest" description="Disordered" evidence="12">
    <location>
        <begin position="85"/>
        <end position="104"/>
    </location>
</feature>
<feature type="non-terminal residue" evidence="15">
    <location>
        <position position="1"/>
    </location>
</feature>